<keyword evidence="1" id="KW-0812">Transmembrane</keyword>
<accession>A0A8J3PDY1</accession>
<reference evidence="2" key="1">
    <citation type="submission" date="2021-01" db="EMBL/GenBank/DDBJ databases">
        <title>Whole genome shotgun sequence of Catellatospora methionotrophica NBRC 14553.</title>
        <authorList>
            <person name="Komaki H."/>
            <person name="Tamura T."/>
        </authorList>
    </citation>
    <scope>NUCLEOTIDE SEQUENCE</scope>
    <source>
        <strain evidence="2">NBRC 14553</strain>
    </source>
</reference>
<feature type="transmembrane region" description="Helical" evidence="1">
    <location>
        <begin position="63"/>
        <end position="81"/>
    </location>
</feature>
<name>A0A8J3PDY1_9ACTN</name>
<keyword evidence="3" id="KW-1185">Reference proteome</keyword>
<evidence type="ECO:0000313" key="3">
    <source>
        <dbReference type="Proteomes" id="UP000660339"/>
    </source>
</evidence>
<keyword evidence="1" id="KW-0472">Membrane</keyword>
<protein>
    <submittedName>
        <fullName evidence="2">Uncharacterized protein</fullName>
    </submittedName>
</protein>
<evidence type="ECO:0000313" key="2">
    <source>
        <dbReference type="EMBL" id="GIG13144.1"/>
    </source>
</evidence>
<sequence>MHKSTGNCWQLLDLLCSGVDTQTSTGGNWVHSQVDPSGFQSARSDVTAPARCGAPPKEATMDVLFTAIVFALAGGLTGWMLRKRSALWCQECGNPLPRRHRAGEGCHADRPALIAAYATQLAAEPGTRP</sequence>
<evidence type="ECO:0000256" key="1">
    <source>
        <dbReference type="SAM" id="Phobius"/>
    </source>
</evidence>
<dbReference type="Proteomes" id="UP000660339">
    <property type="component" value="Unassembled WGS sequence"/>
</dbReference>
<gene>
    <name evidence="2" type="ORF">Cme02nite_14760</name>
</gene>
<dbReference type="EMBL" id="BONJ01000004">
    <property type="protein sequence ID" value="GIG13144.1"/>
    <property type="molecule type" value="Genomic_DNA"/>
</dbReference>
<comment type="caution">
    <text evidence="2">The sequence shown here is derived from an EMBL/GenBank/DDBJ whole genome shotgun (WGS) entry which is preliminary data.</text>
</comment>
<keyword evidence="1" id="KW-1133">Transmembrane helix</keyword>
<organism evidence="2 3">
    <name type="scientific">Catellatospora methionotrophica</name>
    <dbReference type="NCBI Taxonomy" id="121620"/>
    <lineage>
        <taxon>Bacteria</taxon>
        <taxon>Bacillati</taxon>
        <taxon>Actinomycetota</taxon>
        <taxon>Actinomycetes</taxon>
        <taxon>Micromonosporales</taxon>
        <taxon>Micromonosporaceae</taxon>
        <taxon>Catellatospora</taxon>
    </lineage>
</organism>
<proteinExistence type="predicted"/>
<dbReference type="AlphaFoldDB" id="A0A8J3PDY1"/>